<evidence type="ECO:0000313" key="3">
    <source>
        <dbReference type="Proteomes" id="UP000092018"/>
    </source>
</evidence>
<feature type="domain" description="ATPase dynein-related AAA" evidence="1">
    <location>
        <begin position="488"/>
        <end position="593"/>
    </location>
</feature>
<proteinExistence type="predicted"/>
<evidence type="ECO:0000259" key="1">
    <source>
        <dbReference type="Pfam" id="PF07728"/>
    </source>
</evidence>
<reference evidence="2 3" key="1">
    <citation type="submission" date="2016-06" db="EMBL/GenBank/DDBJ databases">
        <title>Adaptive Radiation by Waves of Gene Transfer Leads to Fine-Scale Resource Partitioning in Marine Microbes.</title>
        <authorList>
            <person name="Hehemann J.-H."/>
            <person name="Arevalo P."/>
            <person name="Datta M.S."/>
            <person name="Yu X."/>
            <person name="Corzett C."/>
            <person name="Henschel A."/>
            <person name="Preheim S.P."/>
            <person name="Timberlake S."/>
            <person name="Alm E.J."/>
            <person name="Polz M.F."/>
        </authorList>
    </citation>
    <scope>NUCLEOTIDE SEQUENCE [LARGE SCALE GENOMIC DNA]</scope>
    <source>
        <strain evidence="2 3">FF50</strain>
    </source>
</reference>
<dbReference type="InterPro" id="IPR052934">
    <property type="entry name" value="Methyl-DNA_Rec/Restrict_Enz"/>
</dbReference>
<dbReference type="InterPro" id="IPR027417">
    <property type="entry name" value="P-loop_NTPase"/>
</dbReference>
<gene>
    <name evidence="2" type="ORF">A6E01_07890</name>
</gene>
<protein>
    <recommendedName>
        <fullName evidence="1">ATPase dynein-related AAA domain-containing protein</fullName>
    </recommendedName>
</protein>
<name>A0AAN0XV70_9VIBR</name>
<evidence type="ECO:0000313" key="2">
    <source>
        <dbReference type="EMBL" id="ANO33134.1"/>
    </source>
</evidence>
<dbReference type="GO" id="GO:0016887">
    <property type="term" value="F:ATP hydrolysis activity"/>
    <property type="evidence" value="ECO:0007669"/>
    <property type="project" value="InterPro"/>
</dbReference>
<dbReference type="SUPFAM" id="SSF52540">
    <property type="entry name" value="P-loop containing nucleoside triphosphate hydrolases"/>
    <property type="match status" value="1"/>
</dbReference>
<dbReference type="AlphaFoldDB" id="A0AAN0XV70"/>
<organism evidence="2 3">
    <name type="scientific">Vibrio breoganii</name>
    <dbReference type="NCBI Taxonomy" id="553239"/>
    <lineage>
        <taxon>Bacteria</taxon>
        <taxon>Pseudomonadati</taxon>
        <taxon>Pseudomonadota</taxon>
        <taxon>Gammaproteobacteria</taxon>
        <taxon>Vibrionales</taxon>
        <taxon>Vibrionaceae</taxon>
        <taxon>Vibrio</taxon>
    </lineage>
</organism>
<dbReference type="EMBL" id="CP016177">
    <property type="protein sequence ID" value="ANO33134.1"/>
    <property type="molecule type" value="Genomic_DNA"/>
</dbReference>
<dbReference type="RefSeq" id="WP_065210011.1">
    <property type="nucleotide sequence ID" value="NZ_CP016177.1"/>
</dbReference>
<dbReference type="PANTHER" id="PTHR37291:SF1">
    <property type="entry name" value="TYPE IV METHYL-DIRECTED RESTRICTION ENZYME ECOKMCRB SUBUNIT"/>
    <property type="match status" value="1"/>
</dbReference>
<dbReference type="GO" id="GO:0005524">
    <property type="term" value="F:ATP binding"/>
    <property type="evidence" value="ECO:0007669"/>
    <property type="project" value="InterPro"/>
</dbReference>
<dbReference type="InterPro" id="IPR011704">
    <property type="entry name" value="ATPase_dyneun-rel_AAA"/>
</dbReference>
<dbReference type="Pfam" id="PF07728">
    <property type="entry name" value="AAA_5"/>
    <property type="match status" value="1"/>
</dbReference>
<accession>A0AAN0XV70</accession>
<sequence length="761" mass="86247">MDVNDKQLLWDSFLERWPRESLDEMSLEQYISVNDIDTFTYWIETKTRSLGSIKGNTSAKFGIYKRQGEGKQQSGIEHGEIYTWRSRYGNDEESVFAYVKNLIVRIAKAAYEGDLQTIYDFDFSPLVKWKIAFLYQNQDDPKIINTFSGPMLELLTDSPKSASYPGMYNKLIAQKPAQQSLLAYGDACIERYEQLKGELEEESKEKGDASFAIRESRSVGSPTLGSNKILYGPPGTGKTYNTICEAVAIAEPELYQSLGVSETTGPTPEQYIQLKDTFSKLTSNRRVRFVTFHQNYGYEEFVEGLKAEINENDQVEYHVRPGIFKQICDDASTTGKTPSSLLNTNPRIWKLSIDGTGPSKTREYCFKNQLGAIGWGYTGDMSLEEREPEQEAYFEGLGTNAKSSITEFSSRMAKGDIVVCVKGQWSIQAIGVVDGEYEYREGGILDKEDFCHTIPVKWLRTGLDAELYSLNNNTRLTLKTCYELTRFNSSELFKHLARQDVEVSTHNQSAEDTKHNFVLIIDEINRGNISKVFGELITLIEPSKRAGNDESLELILPYSGKPFSVPNNLHIIGTMNTADRSLAMMDTALRRRFDFKEMMPNTKLLSGKYAGDVDLEALLNALNQRIEILYDREHTLGHAFFINIKTFEQLVSVFQNKIIPLLEEYFFEDWDKIRLVLADNQKEAGLQFVSKQEQSNEQLKNLFGNNHQLDRFGEAITKYTLAGEGEGVWTNPQAYIGIYKGAKTATDDKQESEAESAGVDS</sequence>
<dbReference type="Gene3D" id="3.40.50.300">
    <property type="entry name" value="P-loop containing nucleotide triphosphate hydrolases"/>
    <property type="match status" value="1"/>
</dbReference>
<dbReference type="PANTHER" id="PTHR37291">
    <property type="entry name" value="5-METHYLCYTOSINE-SPECIFIC RESTRICTION ENZYME B"/>
    <property type="match status" value="1"/>
</dbReference>
<dbReference type="Proteomes" id="UP000092018">
    <property type="component" value="Chromosome 1"/>
</dbReference>
<dbReference type="KEGG" id="vbr:A6E01_07890"/>
<dbReference type="REBASE" id="154095">
    <property type="entry name" value="Vbr50McrBCP"/>
</dbReference>